<comment type="caution">
    <text evidence="1">The sequence shown here is derived from an EMBL/GenBank/DDBJ whole genome shotgun (WGS) entry which is preliminary data.</text>
</comment>
<accession>A0ABN0QMN2</accession>
<reference evidence="1 2" key="1">
    <citation type="submission" date="2014-01" db="EMBL/GenBank/DDBJ databases">
        <authorList>
            <person name="Dobos K."/>
            <person name="Lenaerts A."/>
            <person name="Ordway D."/>
            <person name="DeGroote M.A."/>
            <person name="Parker T."/>
            <person name="Sizemore C."/>
            <person name="Tallon L.J."/>
            <person name="Sadzewicz L.K."/>
            <person name="Sengamalay N."/>
            <person name="Fraser C.M."/>
            <person name="Hine E."/>
            <person name="Shefchek K.A."/>
            <person name="Das S.P."/>
            <person name="Tettelin H."/>
        </authorList>
    </citation>
    <scope>NUCLEOTIDE SEQUENCE [LARGE SCALE GENOMIC DNA]</scope>
    <source>
        <strain evidence="1 2">Harvey</strain>
    </source>
</reference>
<gene>
    <name evidence="1" type="ORF">I551_7660</name>
</gene>
<name>A0ABN0QMN2_MYCUL</name>
<sequence length="55" mass="5967">MAFHCERRLRVFARDILRFGVAMVGPNSSVGVSGSICRTAWPIGTAATNDVNDSR</sequence>
<organism evidence="1 2">
    <name type="scientific">Mycobacterium ulcerans str. Harvey</name>
    <dbReference type="NCBI Taxonomy" id="1299332"/>
    <lineage>
        <taxon>Bacteria</taxon>
        <taxon>Bacillati</taxon>
        <taxon>Actinomycetota</taxon>
        <taxon>Actinomycetes</taxon>
        <taxon>Mycobacteriales</taxon>
        <taxon>Mycobacteriaceae</taxon>
        <taxon>Mycobacterium</taxon>
        <taxon>Mycobacterium ulcerans group</taxon>
    </lineage>
</organism>
<proteinExistence type="predicted"/>
<keyword evidence="2" id="KW-1185">Reference proteome</keyword>
<dbReference type="EMBL" id="JAOL01000186">
    <property type="protein sequence ID" value="EUA85900.1"/>
    <property type="molecule type" value="Genomic_DNA"/>
</dbReference>
<dbReference type="Proteomes" id="UP000020681">
    <property type="component" value="Unassembled WGS sequence"/>
</dbReference>
<protein>
    <submittedName>
        <fullName evidence="1">Uncharacterized protein</fullName>
    </submittedName>
</protein>
<evidence type="ECO:0000313" key="2">
    <source>
        <dbReference type="Proteomes" id="UP000020681"/>
    </source>
</evidence>
<evidence type="ECO:0000313" key="1">
    <source>
        <dbReference type="EMBL" id="EUA85900.1"/>
    </source>
</evidence>